<accession>A0A0K6HKT3</accession>
<dbReference type="InterPro" id="IPR036188">
    <property type="entry name" value="FAD/NAD-bd_sf"/>
</dbReference>
<feature type="domain" description="FAD dependent oxidoreductase" evidence="2">
    <location>
        <begin position="5"/>
        <end position="395"/>
    </location>
</feature>
<sequence length="414" mass="44964">MRTVDVIVLGAGMVGTSTALQLQRRGLDVALVDRRQPGEETSHGNAGIIERNGFLPPGFPGDAKFLLNIALGRWPGANYRLGTVLRLLPWLMAFRRHGSRTGVQRLAHAMNALEAYAIGEHRVLAEAAEALKYYRQTGTIYVYRTETGIEATAAERHYARIFGVDYHELDELDLNELEPCLTAEGCRGIFWPESESVSNPGAVTKAFARSLAEKGGEILTGDARRLTRSHGGWAITTDKGPVRGRAVALCLGPWSMDFLKGFGYRFPLAVKRGYHQHYKARAGAGLSRPVVDAEMGYVLAPMEKGIRLTTGIELAERDAAPTPVQVERAFRKAREIFPLTVPAEPGAWMGSRPCFPDSLPVLGAAPGESGLWLNFGHGHCGFTLGPVTGHILADLITGVPPVIDPAPLSPLRFL</sequence>
<dbReference type="EMBL" id="CYHE01000001">
    <property type="protein sequence ID" value="CUA91637.1"/>
    <property type="molecule type" value="Genomic_DNA"/>
</dbReference>
<evidence type="ECO:0000313" key="4">
    <source>
        <dbReference type="Proteomes" id="UP000183900"/>
    </source>
</evidence>
<reference evidence="4" key="1">
    <citation type="submission" date="2015-08" db="EMBL/GenBank/DDBJ databases">
        <authorList>
            <person name="Varghese N."/>
        </authorList>
    </citation>
    <scope>NUCLEOTIDE SEQUENCE [LARGE SCALE GENOMIC DNA]</scope>
    <source>
        <strain evidence="4">DSM 23407</strain>
    </source>
</reference>
<dbReference type="GO" id="GO:0016491">
    <property type="term" value="F:oxidoreductase activity"/>
    <property type="evidence" value="ECO:0007669"/>
    <property type="project" value="UniProtKB-KW"/>
</dbReference>
<protein>
    <submittedName>
        <fullName evidence="3">Glycine/D-amino acid oxidase (Deaminating)</fullName>
    </submittedName>
</protein>
<keyword evidence="1" id="KW-0560">Oxidoreductase</keyword>
<dbReference type="Pfam" id="PF01266">
    <property type="entry name" value="DAO"/>
    <property type="match status" value="1"/>
</dbReference>
<dbReference type="GO" id="GO:0005737">
    <property type="term" value="C:cytoplasm"/>
    <property type="evidence" value="ECO:0007669"/>
    <property type="project" value="TreeGrafter"/>
</dbReference>
<keyword evidence="4" id="KW-1185">Reference proteome</keyword>
<evidence type="ECO:0000313" key="3">
    <source>
        <dbReference type="EMBL" id="CUA91637.1"/>
    </source>
</evidence>
<dbReference type="InterPro" id="IPR006076">
    <property type="entry name" value="FAD-dep_OxRdtase"/>
</dbReference>
<dbReference type="Proteomes" id="UP000183900">
    <property type="component" value="Unassembled WGS sequence"/>
</dbReference>
<dbReference type="SUPFAM" id="SSF51905">
    <property type="entry name" value="FAD/NAD(P)-binding domain"/>
    <property type="match status" value="1"/>
</dbReference>
<proteinExistence type="predicted"/>
<evidence type="ECO:0000259" key="2">
    <source>
        <dbReference type="Pfam" id="PF01266"/>
    </source>
</evidence>
<dbReference type="AlphaFoldDB" id="A0A0K6HKT3"/>
<name>A0A0K6HKT3_9HYPH</name>
<dbReference type="Gene3D" id="3.50.50.60">
    <property type="entry name" value="FAD/NAD(P)-binding domain"/>
    <property type="match status" value="2"/>
</dbReference>
<dbReference type="PANTHER" id="PTHR13847:SF289">
    <property type="entry name" value="GLYCINE OXIDASE"/>
    <property type="match status" value="1"/>
</dbReference>
<organism evidence="3 4">
    <name type="scientific">Pannonibacter indicus</name>
    <dbReference type="NCBI Taxonomy" id="466044"/>
    <lineage>
        <taxon>Bacteria</taxon>
        <taxon>Pseudomonadati</taxon>
        <taxon>Pseudomonadota</taxon>
        <taxon>Alphaproteobacteria</taxon>
        <taxon>Hyphomicrobiales</taxon>
        <taxon>Stappiaceae</taxon>
        <taxon>Pannonibacter</taxon>
    </lineage>
</organism>
<dbReference type="Gene3D" id="3.30.9.10">
    <property type="entry name" value="D-Amino Acid Oxidase, subunit A, domain 2"/>
    <property type="match status" value="1"/>
</dbReference>
<gene>
    <name evidence="3" type="ORF">Ga0061067_1012</name>
</gene>
<dbReference type="PANTHER" id="PTHR13847">
    <property type="entry name" value="SARCOSINE DEHYDROGENASE-RELATED"/>
    <property type="match status" value="1"/>
</dbReference>
<evidence type="ECO:0000256" key="1">
    <source>
        <dbReference type="ARBA" id="ARBA00023002"/>
    </source>
</evidence>
<dbReference type="RefSeq" id="WP_055454271.1">
    <property type="nucleotide sequence ID" value="NZ_CYHE01000001.1"/>
</dbReference>
<dbReference type="SUPFAM" id="SSF54373">
    <property type="entry name" value="FAD-linked reductases, C-terminal domain"/>
    <property type="match status" value="1"/>
</dbReference>